<sequence>MPMVFVACASEDRTVAPPNDAATALPSSDASVEAAPDAPSPPCDDCAYFPDACTADVLCQSGPFVADAPGGTIDSRTRMNVVRGRSATDVWAAGALGAMAHFDGASWKVSDVGVPSSIFALWLRDSGEVAIAAMTTLYLHGLAGGADASAGGWTTPDAPSTPSDYRGASMTLMSTFAAPGAEWMWCATRSEDADPAMRTSGLWRLRRTADGNFEIGVGIAPATCRFTYPCSQMTSVHGLTPNELWAVGSSGAAIHLVDADGEIPTAEPFNTQTMNALNGVWVAPNGEVWAVGAQGTIRHHHGDSRVWDVVADVPTSVDLNAVWGTSTSDIWAVGSKGVVLHYDGAGWSRVAVAGLGQRRPNLTSVWTASPGRVWVAGQGVLLSVGGHS</sequence>
<gene>
    <name evidence="2" type="ORF">AKJ09_06331</name>
</gene>
<dbReference type="EMBL" id="CP012333">
    <property type="protein sequence ID" value="AKU99667.1"/>
    <property type="molecule type" value="Genomic_DNA"/>
</dbReference>
<protein>
    <recommendedName>
        <fullName evidence="4">Type IV fimbrial biogenesis protein PilY1</fullName>
    </recommendedName>
</protein>
<organism evidence="2 3">
    <name type="scientific">Labilithrix luteola</name>
    <dbReference type="NCBI Taxonomy" id="1391654"/>
    <lineage>
        <taxon>Bacteria</taxon>
        <taxon>Pseudomonadati</taxon>
        <taxon>Myxococcota</taxon>
        <taxon>Polyangia</taxon>
        <taxon>Polyangiales</taxon>
        <taxon>Labilitrichaceae</taxon>
        <taxon>Labilithrix</taxon>
    </lineage>
</organism>
<evidence type="ECO:0000313" key="2">
    <source>
        <dbReference type="EMBL" id="AKU99667.1"/>
    </source>
</evidence>
<dbReference type="AlphaFoldDB" id="A0A0K1Q1P3"/>
<evidence type="ECO:0008006" key="4">
    <source>
        <dbReference type="Google" id="ProtNLM"/>
    </source>
</evidence>
<feature type="region of interest" description="Disordered" evidence="1">
    <location>
        <begin position="17"/>
        <end position="36"/>
    </location>
</feature>
<evidence type="ECO:0000313" key="3">
    <source>
        <dbReference type="Proteomes" id="UP000064967"/>
    </source>
</evidence>
<evidence type="ECO:0000256" key="1">
    <source>
        <dbReference type="SAM" id="MobiDB-lite"/>
    </source>
</evidence>
<proteinExistence type="predicted"/>
<dbReference type="KEGG" id="llu:AKJ09_06331"/>
<name>A0A0K1Q1P3_9BACT</name>
<dbReference type="Proteomes" id="UP000064967">
    <property type="component" value="Chromosome"/>
</dbReference>
<reference evidence="2 3" key="1">
    <citation type="submission" date="2015-08" db="EMBL/GenBank/DDBJ databases">
        <authorList>
            <person name="Babu N.S."/>
            <person name="Beckwith C.J."/>
            <person name="Beseler K.G."/>
            <person name="Brison A."/>
            <person name="Carone J.V."/>
            <person name="Caskin T.P."/>
            <person name="Diamond M."/>
            <person name="Durham M.E."/>
            <person name="Foxe J.M."/>
            <person name="Go M."/>
            <person name="Henderson B.A."/>
            <person name="Jones I.B."/>
            <person name="McGettigan J.A."/>
            <person name="Micheletti S.J."/>
            <person name="Nasrallah M.E."/>
            <person name="Ortiz D."/>
            <person name="Piller C.R."/>
            <person name="Privatt S.R."/>
            <person name="Schneider S.L."/>
            <person name="Sharp S."/>
            <person name="Smith T.C."/>
            <person name="Stanton J.D."/>
            <person name="Ullery H.E."/>
            <person name="Wilson R.J."/>
            <person name="Serrano M.G."/>
            <person name="Buck G."/>
            <person name="Lee V."/>
            <person name="Wang Y."/>
            <person name="Carvalho R."/>
            <person name="Voegtly L."/>
            <person name="Shi R."/>
            <person name="Duckworth R."/>
            <person name="Johnson A."/>
            <person name="Loviza R."/>
            <person name="Walstead R."/>
            <person name="Shah Z."/>
            <person name="Kiflezghi M."/>
            <person name="Wade K."/>
            <person name="Ball S.L."/>
            <person name="Bradley K.W."/>
            <person name="Asai D.J."/>
            <person name="Bowman C.A."/>
            <person name="Russell D.A."/>
            <person name="Pope W.H."/>
            <person name="Jacobs-Sera D."/>
            <person name="Hendrix R.W."/>
            <person name="Hatfull G.F."/>
        </authorList>
    </citation>
    <scope>NUCLEOTIDE SEQUENCE [LARGE SCALE GENOMIC DNA]</scope>
    <source>
        <strain evidence="2 3">DSM 27648</strain>
    </source>
</reference>
<keyword evidence="3" id="KW-1185">Reference proteome</keyword>
<dbReference type="SUPFAM" id="SSF63829">
    <property type="entry name" value="Calcium-dependent phosphotriesterase"/>
    <property type="match status" value="1"/>
</dbReference>
<accession>A0A0K1Q1P3</accession>
<dbReference type="STRING" id="1391654.AKJ09_06331"/>